<evidence type="ECO:0000313" key="2">
    <source>
        <dbReference type="Proteomes" id="UP000000763"/>
    </source>
</evidence>
<dbReference type="AlphaFoldDB" id="Q6Z5E8"/>
<accession>Q6Z5E8</accession>
<reference evidence="2" key="1">
    <citation type="journal article" date="2005" name="Nature">
        <title>The map-based sequence of the rice genome.</title>
        <authorList>
            <consortium name="International rice genome sequencing project (IRGSP)"/>
            <person name="Matsumoto T."/>
            <person name="Wu J."/>
            <person name="Kanamori H."/>
            <person name="Katayose Y."/>
            <person name="Fujisawa M."/>
            <person name="Namiki N."/>
            <person name="Mizuno H."/>
            <person name="Yamamoto K."/>
            <person name="Antonio B.A."/>
            <person name="Baba T."/>
            <person name="Sakata K."/>
            <person name="Nagamura Y."/>
            <person name="Aoki H."/>
            <person name="Arikawa K."/>
            <person name="Arita K."/>
            <person name="Bito T."/>
            <person name="Chiden Y."/>
            <person name="Fujitsuka N."/>
            <person name="Fukunaka R."/>
            <person name="Hamada M."/>
            <person name="Harada C."/>
            <person name="Hayashi A."/>
            <person name="Hijishita S."/>
            <person name="Honda M."/>
            <person name="Hosokawa S."/>
            <person name="Ichikawa Y."/>
            <person name="Idonuma A."/>
            <person name="Iijima M."/>
            <person name="Ikeda M."/>
            <person name="Ikeno M."/>
            <person name="Ito K."/>
            <person name="Ito S."/>
            <person name="Ito T."/>
            <person name="Ito Y."/>
            <person name="Ito Y."/>
            <person name="Iwabuchi A."/>
            <person name="Kamiya K."/>
            <person name="Karasawa W."/>
            <person name="Kurita K."/>
            <person name="Katagiri S."/>
            <person name="Kikuta A."/>
            <person name="Kobayashi H."/>
            <person name="Kobayashi N."/>
            <person name="Machita K."/>
            <person name="Maehara T."/>
            <person name="Masukawa M."/>
            <person name="Mizubayashi T."/>
            <person name="Mukai Y."/>
            <person name="Nagasaki H."/>
            <person name="Nagata Y."/>
            <person name="Naito S."/>
            <person name="Nakashima M."/>
            <person name="Nakama Y."/>
            <person name="Nakamichi Y."/>
            <person name="Nakamura M."/>
            <person name="Meguro A."/>
            <person name="Negishi M."/>
            <person name="Ohta I."/>
            <person name="Ohta T."/>
            <person name="Okamoto M."/>
            <person name="Ono N."/>
            <person name="Saji S."/>
            <person name="Sakaguchi M."/>
            <person name="Sakai K."/>
            <person name="Shibata M."/>
            <person name="Shimokawa T."/>
            <person name="Song J."/>
            <person name="Takazaki Y."/>
            <person name="Terasawa K."/>
            <person name="Tsugane M."/>
            <person name="Tsuji K."/>
            <person name="Ueda S."/>
            <person name="Waki K."/>
            <person name="Yamagata H."/>
            <person name="Yamamoto M."/>
            <person name="Yamamoto S."/>
            <person name="Yamane H."/>
            <person name="Yoshiki S."/>
            <person name="Yoshihara R."/>
            <person name="Yukawa K."/>
            <person name="Zhong H."/>
            <person name="Yano M."/>
            <person name="Yuan Q."/>
            <person name="Ouyang S."/>
            <person name="Liu J."/>
            <person name="Jones K.M."/>
            <person name="Gansberger K."/>
            <person name="Moffat K."/>
            <person name="Hill J."/>
            <person name="Bera J."/>
            <person name="Fadrosh D."/>
            <person name="Jin S."/>
            <person name="Johri S."/>
            <person name="Kim M."/>
            <person name="Overton L."/>
            <person name="Reardon M."/>
            <person name="Tsitrin T."/>
            <person name="Vuong H."/>
            <person name="Weaver B."/>
            <person name="Ciecko A."/>
            <person name="Tallon L."/>
            <person name="Jackson J."/>
            <person name="Pai G."/>
            <person name="Aken S.V."/>
            <person name="Utterback T."/>
            <person name="Reidmuller S."/>
            <person name="Feldblyum T."/>
            <person name="Hsiao J."/>
            <person name="Zismann V."/>
            <person name="Iobst S."/>
            <person name="de Vazeille A.R."/>
            <person name="Buell C.R."/>
            <person name="Ying K."/>
            <person name="Li Y."/>
            <person name="Lu T."/>
            <person name="Huang Y."/>
            <person name="Zhao Q."/>
            <person name="Feng Q."/>
            <person name="Zhang L."/>
            <person name="Zhu J."/>
            <person name="Weng Q."/>
            <person name="Mu J."/>
            <person name="Lu Y."/>
            <person name="Fan D."/>
            <person name="Liu Y."/>
            <person name="Guan J."/>
            <person name="Zhang Y."/>
            <person name="Yu S."/>
            <person name="Liu X."/>
            <person name="Zhang Y."/>
            <person name="Hong G."/>
            <person name="Han B."/>
            <person name="Choisne N."/>
            <person name="Demange N."/>
            <person name="Orjeda G."/>
            <person name="Samain S."/>
            <person name="Cattolico L."/>
            <person name="Pelletier E."/>
            <person name="Couloux A."/>
            <person name="Segurens B."/>
            <person name="Wincker P."/>
            <person name="D'Hont A."/>
            <person name="Scarpelli C."/>
            <person name="Weissenbach J."/>
            <person name="Salanoubat M."/>
            <person name="Quetier F."/>
            <person name="Yu Y."/>
            <person name="Kim H.R."/>
            <person name="Rambo T."/>
            <person name="Currie J."/>
            <person name="Collura K."/>
            <person name="Luo M."/>
            <person name="Yang T."/>
            <person name="Ammiraju J.S.S."/>
            <person name="Engler F."/>
            <person name="Soderlund C."/>
            <person name="Wing R.A."/>
            <person name="Palmer L.E."/>
            <person name="de la Bastide M."/>
            <person name="Spiegel L."/>
            <person name="Nascimento L."/>
            <person name="Zutavern T."/>
            <person name="O'Shaughnessy A."/>
            <person name="Dike S."/>
            <person name="Dedhia N."/>
            <person name="Preston R."/>
            <person name="Balija V."/>
            <person name="McCombie W.R."/>
            <person name="Chow T."/>
            <person name="Chen H."/>
            <person name="Chung M."/>
            <person name="Chen C."/>
            <person name="Shaw J."/>
            <person name="Wu H."/>
            <person name="Hsiao K."/>
            <person name="Chao Y."/>
            <person name="Chu M."/>
            <person name="Cheng C."/>
            <person name="Hour A."/>
            <person name="Lee P."/>
            <person name="Lin S."/>
            <person name="Lin Y."/>
            <person name="Liou J."/>
            <person name="Liu S."/>
            <person name="Hsing Y."/>
            <person name="Raghuvanshi S."/>
            <person name="Mohanty A."/>
            <person name="Bharti A.K."/>
            <person name="Gaur A."/>
            <person name="Gupta V."/>
            <person name="Kumar D."/>
            <person name="Ravi V."/>
            <person name="Vij S."/>
            <person name="Kapur A."/>
            <person name="Khurana P."/>
            <person name="Khurana P."/>
            <person name="Khurana J.P."/>
            <person name="Tyagi A.K."/>
            <person name="Gaikwad K."/>
            <person name="Singh A."/>
            <person name="Dalal V."/>
            <person name="Srivastava S."/>
            <person name="Dixit A."/>
            <person name="Pal A.K."/>
            <person name="Ghazi I.A."/>
            <person name="Yadav M."/>
            <person name="Pandit A."/>
            <person name="Bhargava A."/>
            <person name="Sureshbabu K."/>
            <person name="Batra K."/>
            <person name="Sharma T.R."/>
            <person name="Mohapatra T."/>
            <person name="Singh N.K."/>
            <person name="Messing J."/>
            <person name="Nelson A.B."/>
            <person name="Fuks G."/>
            <person name="Kavchok S."/>
            <person name="Keizer G."/>
            <person name="Linton E."/>
            <person name="Llaca V."/>
            <person name="Song R."/>
            <person name="Tanyolac B."/>
            <person name="Young S."/>
            <person name="Ho-Il K."/>
            <person name="Hahn J.H."/>
            <person name="Sangsakoo G."/>
            <person name="Vanavichit A."/>
            <person name="de Mattos Luiz.A.T."/>
            <person name="Zimmer P.D."/>
            <person name="Malone G."/>
            <person name="Dellagostin O."/>
            <person name="de Oliveira A.C."/>
            <person name="Bevan M."/>
            <person name="Bancroft I."/>
            <person name="Minx P."/>
            <person name="Cordum H."/>
            <person name="Wilson R."/>
            <person name="Cheng Z."/>
            <person name="Jin W."/>
            <person name="Jiang J."/>
            <person name="Leong S.A."/>
            <person name="Iwama H."/>
            <person name="Gojobori T."/>
            <person name="Itoh T."/>
            <person name="Niimura Y."/>
            <person name="Fujii Y."/>
            <person name="Habara T."/>
            <person name="Sakai H."/>
            <person name="Sato Y."/>
            <person name="Wilson G."/>
            <person name="Kumar K."/>
            <person name="McCouch S."/>
            <person name="Juretic N."/>
            <person name="Hoen D."/>
            <person name="Wright S."/>
            <person name="Bruskiewich R."/>
            <person name="Bureau T."/>
            <person name="Miyao A."/>
            <person name="Hirochika H."/>
            <person name="Nishikawa T."/>
            <person name="Kadowaki K."/>
            <person name="Sugiura M."/>
            <person name="Burr B."/>
            <person name="Sasaki T."/>
        </authorList>
    </citation>
    <scope>NUCLEOTIDE SEQUENCE [LARGE SCALE GENOMIC DNA]</scope>
    <source>
        <strain evidence="2">cv. Nipponbare</strain>
    </source>
</reference>
<dbReference type="Proteomes" id="UP000000763">
    <property type="component" value="Chromosome 8"/>
</dbReference>
<reference evidence="2" key="2">
    <citation type="journal article" date="2008" name="Nucleic Acids Res.">
        <title>The rice annotation project database (RAP-DB): 2008 update.</title>
        <authorList>
            <consortium name="The rice annotation project (RAP)"/>
        </authorList>
    </citation>
    <scope>GENOME REANNOTATION</scope>
    <source>
        <strain evidence="2">cv. Nipponbare</strain>
    </source>
</reference>
<sequence length="123" mass="13941">MHLSLSYAVQRARSHRGLWRPSFPLPHQAECALQPVCLIGVSRGTEPSIPMKSTLQLSQHSNRLLAFNCRPPYELRELHKTSTSDATRPPLRLFALCAKINGEEKSDFINIQPSRFQFANDLT</sequence>
<dbReference type="EMBL" id="AP005148">
    <property type="protein sequence ID" value="BAD10108.1"/>
    <property type="molecule type" value="Genomic_DNA"/>
</dbReference>
<organism evidence="1 2">
    <name type="scientific">Oryza sativa subsp. japonica</name>
    <name type="common">Rice</name>
    <dbReference type="NCBI Taxonomy" id="39947"/>
    <lineage>
        <taxon>Eukaryota</taxon>
        <taxon>Viridiplantae</taxon>
        <taxon>Streptophyta</taxon>
        <taxon>Embryophyta</taxon>
        <taxon>Tracheophyta</taxon>
        <taxon>Spermatophyta</taxon>
        <taxon>Magnoliopsida</taxon>
        <taxon>Liliopsida</taxon>
        <taxon>Poales</taxon>
        <taxon>Poaceae</taxon>
        <taxon>BOP clade</taxon>
        <taxon>Oryzoideae</taxon>
        <taxon>Oryzeae</taxon>
        <taxon>Oryzinae</taxon>
        <taxon>Oryza</taxon>
        <taxon>Oryza sativa</taxon>
    </lineage>
</organism>
<evidence type="ECO:0000313" key="1">
    <source>
        <dbReference type="EMBL" id="BAD10108.1"/>
    </source>
</evidence>
<name>Q6Z5E8_ORYSJ</name>
<protein>
    <submittedName>
        <fullName evidence="1">Uncharacterized protein</fullName>
    </submittedName>
</protein>
<proteinExistence type="predicted"/>
<gene>
    <name evidence="1" type="primary">B1142B04.9</name>
</gene>